<dbReference type="Pfam" id="PF08284">
    <property type="entry name" value="RVP_2"/>
    <property type="match status" value="1"/>
</dbReference>
<dbReference type="GeneID" id="107895809"/>
<dbReference type="PaxDb" id="3635-A0A1U8IE98"/>
<proteinExistence type="predicted"/>
<dbReference type="AlphaFoldDB" id="A0A1U8IE98"/>
<gene>
    <name evidence="2" type="primary">LOC107895809</name>
</gene>
<protein>
    <submittedName>
        <fullName evidence="2">Uncharacterized protein</fullName>
    </submittedName>
</protein>
<evidence type="ECO:0000313" key="1">
    <source>
        <dbReference type="Proteomes" id="UP000818029"/>
    </source>
</evidence>
<organism evidence="1 2">
    <name type="scientific">Gossypium hirsutum</name>
    <name type="common">Upland cotton</name>
    <name type="synonym">Gossypium mexicanum</name>
    <dbReference type="NCBI Taxonomy" id="3635"/>
    <lineage>
        <taxon>Eukaryota</taxon>
        <taxon>Viridiplantae</taxon>
        <taxon>Streptophyta</taxon>
        <taxon>Embryophyta</taxon>
        <taxon>Tracheophyta</taxon>
        <taxon>Spermatophyta</taxon>
        <taxon>Magnoliopsida</taxon>
        <taxon>eudicotyledons</taxon>
        <taxon>Gunneridae</taxon>
        <taxon>Pentapetalae</taxon>
        <taxon>rosids</taxon>
        <taxon>malvids</taxon>
        <taxon>Malvales</taxon>
        <taxon>Malvaceae</taxon>
        <taxon>Malvoideae</taxon>
        <taxon>Gossypium</taxon>
    </lineage>
</organism>
<dbReference type="CDD" id="cd00303">
    <property type="entry name" value="retropepsin_like"/>
    <property type="match status" value="1"/>
</dbReference>
<sequence length="188" mass="21284">MDRHREDIDDVDVIASTFFIHSILYYALIDIGSTHSYIVSVISTNLGITTKNTAREFSVISPLGQLVQVGRVYREVPLEIQGMVFPSNLMELPFNEFNLILGMDWLVEYQVSLDCATKRVTLRTDENDKLSVGDIRTMRESLDVFPEELPKVPLDREVEFGINLLPSTAPVSIAPYYMAPKEITKLKA</sequence>
<dbReference type="InterPro" id="IPR032567">
    <property type="entry name" value="RTL1-rel"/>
</dbReference>
<dbReference type="PANTHER" id="PTHR15503">
    <property type="entry name" value="LDOC1 RELATED"/>
    <property type="match status" value="1"/>
</dbReference>
<dbReference type="Proteomes" id="UP000818029">
    <property type="component" value="Chromosome A06"/>
</dbReference>
<dbReference type="PANTHER" id="PTHR15503:SF45">
    <property type="entry name" value="RNA-DIRECTED DNA POLYMERASE HOMOLOG"/>
    <property type="match status" value="1"/>
</dbReference>
<dbReference type="Gene3D" id="2.40.70.10">
    <property type="entry name" value="Acid Proteases"/>
    <property type="match status" value="1"/>
</dbReference>
<dbReference type="SUPFAM" id="SSF50630">
    <property type="entry name" value="Acid proteases"/>
    <property type="match status" value="1"/>
</dbReference>
<dbReference type="KEGG" id="ghi:107895809"/>
<reference evidence="2" key="2">
    <citation type="submission" date="2025-08" db="UniProtKB">
        <authorList>
            <consortium name="RefSeq"/>
        </authorList>
    </citation>
    <scope>IDENTIFICATION</scope>
</reference>
<dbReference type="RefSeq" id="XP_016676521.1">
    <property type="nucleotide sequence ID" value="XM_016821032.1"/>
</dbReference>
<accession>A0A1U8IE98</accession>
<name>A0A1U8IE98_GOSHI</name>
<keyword evidence="1" id="KW-1185">Reference proteome</keyword>
<reference evidence="1" key="1">
    <citation type="journal article" date="2020" name="Nat. Genet.">
        <title>Genomic diversifications of five Gossypium allopolyploid species and their impact on cotton improvement.</title>
        <authorList>
            <person name="Chen Z.J."/>
            <person name="Sreedasyam A."/>
            <person name="Ando A."/>
            <person name="Song Q."/>
            <person name="De Santiago L.M."/>
            <person name="Hulse-Kemp A.M."/>
            <person name="Ding M."/>
            <person name="Ye W."/>
            <person name="Kirkbride R.C."/>
            <person name="Jenkins J."/>
            <person name="Plott C."/>
            <person name="Lovell J."/>
            <person name="Lin Y.M."/>
            <person name="Vaughn R."/>
            <person name="Liu B."/>
            <person name="Simpson S."/>
            <person name="Scheffler B.E."/>
            <person name="Wen L."/>
            <person name="Saski C.A."/>
            <person name="Grover C.E."/>
            <person name="Hu G."/>
            <person name="Conover J.L."/>
            <person name="Carlson J.W."/>
            <person name="Shu S."/>
            <person name="Boston L.B."/>
            <person name="Williams M."/>
            <person name="Peterson D.G."/>
            <person name="McGee K."/>
            <person name="Jones D.C."/>
            <person name="Wendel J.F."/>
            <person name="Stelly D.M."/>
            <person name="Grimwood J."/>
            <person name="Schmutz J."/>
        </authorList>
    </citation>
    <scope>NUCLEOTIDE SEQUENCE [LARGE SCALE GENOMIC DNA]</scope>
    <source>
        <strain evidence="1">cv. TM-1</strain>
    </source>
</reference>
<dbReference type="InterPro" id="IPR021109">
    <property type="entry name" value="Peptidase_aspartic_dom_sf"/>
</dbReference>
<evidence type="ECO:0000313" key="2">
    <source>
        <dbReference type="RefSeq" id="XP_016676521.1"/>
    </source>
</evidence>